<reference evidence="1" key="2">
    <citation type="submission" date="2020-09" db="EMBL/GenBank/DDBJ databases">
        <authorList>
            <person name="Sun Q."/>
            <person name="Zhou Y."/>
        </authorList>
    </citation>
    <scope>NUCLEOTIDE SEQUENCE</scope>
    <source>
        <strain evidence="1">CGMCC 1.15880</strain>
    </source>
</reference>
<dbReference type="RefSeq" id="WP_188672657.1">
    <property type="nucleotide sequence ID" value="NZ_BMKA01000002.1"/>
</dbReference>
<dbReference type="EMBL" id="BMKA01000002">
    <property type="protein sequence ID" value="GGA15158.1"/>
    <property type="molecule type" value="Genomic_DNA"/>
</dbReference>
<comment type="caution">
    <text evidence="1">The sequence shown here is derived from an EMBL/GenBank/DDBJ whole genome shotgun (WGS) entry which is preliminary data.</text>
</comment>
<evidence type="ECO:0000313" key="2">
    <source>
        <dbReference type="Proteomes" id="UP000628017"/>
    </source>
</evidence>
<dbReference type="Proteomes" id="UP000628017">
    <property type="component" value="Unassembled WGS sequence"/>
</dbReference>
<evidence type="ECO:0000313" key="1">
    <source>
        <dbReference type="EMBL" id="GGA15158.1"/>
    </source>
</evidence>
<keyword evidence="2" id="KW-1185">Reference proteome</keyword>
<organism evidence="1 2">
    <name type="scientific">Neptunicoccus cionae</name>
    <dbReference type="NCBI Taxonomy" id="2035344"/>
    <lineage>
        <taxon>Bacteria</taxon>
        <taxon>Pseudomonadati</taxon>
        <taxon>Pseudomonadota</taxon>
        <taxon>Alphaproteobacteria</taxon>
        <taxon>Rhodobacterales</taxon>
        <taxon>Paracoccaceae</taxon>
        <taxon>Neptunicoccus</taxon>
    </lineage>
</organism>
<reference evidence="1" key="1">
    <citation type="journal article" date="2014" name="Int. J. Syst. Evol. Microbiol.">
        <title>Complete genome sequence of Corynebacterium casei LMG S-19264T (=DSM 44701T), isolated from a smear-ripened cheese.</title>
        <authorList>
            <consortium name="US DOE Joint Genome Institute (JGI-PGF)"/>
            <person name="Walter F."/>
            <person name="Albersmeier A."/>
            <person name="Kalinowski J."/>
            <person name="Ruckert C."/>
        </authorList>
    </citation>
    <scope>NUCLEOTIDE SEQUENCE</scope>
    <source>
        <strain evidence="1">CGMCC 1.15880</strain>
    </source>
</reference>
<dbReference type="AlphaFoldDB" id="A0A916VP41"/>
<gene>
    <name evidence="1" type="ORF">GCM10011498_14340</name>
</gene>
<name>A0A916VP41_9RHOB</name>
<sequence>MSALTAVILTTFLTTPIVQVSHDQIIETARKTTRQHQPVPIAVSGAIDLGIDDSALNDFVSRTNKRYQGHR</sequence>
<proteinExistence type="predicted"/>
<protein>
    <submittedName>
        <fullName evidence="1">Uncharacterized protein</fullName>
    </submittedName>
</protein>
<accession>A0A916VP41</accession>